<keyword evidence="3" id="KW-1185">Reference proteome</keyword>
<feature type="region of interest" description="Disordered" evidence="1">
    <location>
        <begin position="1"/>
        <end position="33"/>
    </location>
</feature>
<sequence length="67" mass="7210">MTFTVRRLYPSHPPPPSPLTTPAATAPARPKRTANALRELASAPRTTVLALRQNALATAKFTRPPPP</sequence>
<accession>A0A8H5FST0</accession>
<proteinExistence type="predicted"/>
<comment type="caution">
    <text evidence="2">The sequence shown here is derived from an EMBL/GenBank/DDBJ whole genome shotgun (WGS) entry which is preliminary data.</text>
</comment>
<protein>
    <submittedName>
        <fullName evidence="2">Uncharacterized protein</fullName>
    </submittedName>
</protein>
<organism evidence="2 3">
    <name type="scientific">Leucocoprinus leucothites</name>
    <dbReference type="NCBI Taxonomy" id="201217"/>
    <lineage>
        <taxon>Eukaryota</taxon>
        <taxon>Fungi</taxon>
        <taxon>Dikarya</taxon>
        <taxon>Basidiomycota</taxon>
        <taxon>Agaricomycotina</taxon>
        <taxon>Agaricomycetes</taxon>
        <taxon>Agaricomycetidae</taxon>
        <taxon>Agaricales</taxon>
        <taxon>Agaricineae</taxon>
        <taxon>Agaricaceae</taxon>
        <taxon>Leucocoprinus</taxon>
    </lineage>
</organism>
<evidence type="ECO:0000313" key="2">
    <source>
        <dbReference type="EMBL" id="KAF5347442.1"/>
    </source>
</evidence>
<evidence type="ECO:0000256" key="1">
    <source>
        <dbReference type="SAM" id="MobiDB-lite"/>
    </source>
</evidence>
<gene>
    <name evidence="2" type="ORF">D9756_011113</name>
</gene>
<evidence type="ECO:0000313" key="3">
    <source>
        <dbReference type="Proteomes" id="UP000559027"/>
    </source>
</evidence>
<reference evidence="2 3" key="1">
    <citation type="journal article" date="2020" name="ISME J.">
        <title>Uncovering the hidden diversity of litter-decomposition mechanisms in mushroom-forming fungi.</title>
        <authorList>
            <person name="Floudas D."/>
            <person name="Bentzer J."/>
            <person name="Ahren D."/>
            <person name="Johansson T."/>
            <person name="Persson P."/>
            <person name="Tunlid A."/>
        </authorList>
    </citation>
    <scope>NUCLEOTIDE SEQUENCE [LARGE SCALE GENOMIC DNA]</scope>
    <source>
        <strain evidence="2 3">CBS 146.42</strain>
    </source>
</reference>
<dbReference type="EMBL" id="JAACJO010000025">
    <property type="protein sequence ID" value="KAF5347442.1"/>
    <property type="molecule type" value="Genomic_DNA"/>
</dbReference>
<dbReference type="Proteomes" id="UP000559027">
    <property type="component" value="Unassembled WGS sequence"/>
</dbReference>
<feature type="compositionally biased region" description="Low complexity" evidence="1">
    <location>
        <begin position="20"/>
        <end position="33"/>
    </location>
</feature>
<dbReference type="AlphaFoldDB" id="A0A8H5FST0"/>
<name>A0A8H5FST0_9AGAR</name>